<dbReference type="SUPFAM" id="SSF53850">
    <property type="entry name" value="Periplasmic binding protein-like II"/>
    <property type="match status" value="1"/>
</dbReference>
<accession>A0A0L1JS83</accession>
<dbReference type="AlphaFoldDB" id="A0A0L1JS83"/>
<dbReference type="InterPro" id="IPR000847">
    <property type="entry name" value="LysR_HTH_N"/>
</dbReference>
<dbReference type="Proteomes" id="UP000036938">
    <property type="component" value="Unassembled WGS sequence"/>
</dbReference>
<name>A0A0L1JS83_9RHOB</name>
<dbReference type="InterPro" id="IPR050950">
    <property type="entry name" value="HTH-type_LysR_regulators"/>
</dbReference>
<comment type="similarity">
    <text evidence="1">Belongs to the LysR transcriptional regulatory family.</text>
</comment>
<dbReference type="Gene3D" id="1.10.10.10">
    <property type="entry name" value="Winged helix-like DNA-binding domain superfamily/Winged helix DNA-binding domain"/>
    <property type="match status" value="1"/>
</dbReference>
<dbReference type="GO" id="GO:0003677">
    <property type="term" value="F:DNA binding"/>
    <property type="evidence" value="ECO:0007669"/>
    <property type="project" value="UniProtKB-KW"/>
</dbReference>
<dbReference type="Pfam" id="PF03466">
    <property type="entry name" value="LysR_substrate"/>
    <property type="match status" value="1"/>
</dbReference>
<evidence type="ECO:0000256" key="1">
    <source>
        <dbReference type="ARBA" id="ARBA00009437"/>
    </source>
</evidence>
<evidence type="ECO:0000256" key="2">
    <source>
        <dbReference type="ARBA" id="ARBA00023015"/>
    </source>
</evidence>
<evidence type="ECO:0000256" key="3">
    <source>
        <dbReference type="ARBA" id="ARBA00023125"/>
    </source>
</evidence>
<dbReference type="InterPro" id="IPR036388">
    <property type="entry name" value="WH-like_DNA-bd_sf"/>
</dbReference>
<comment type="caution">
    <text evidence="6">The sequence shown here is derived from an EMBL/GenBank/DDBJ whole genome shotgun (WGS) entry which is preliminary data.</text>
</comment>
<dbReference type="PRINTS" id="PR00039">
    <property type="entry name" value="HTHLYSR"/>
</dbReference>
<dbReference type="PANTHER" id="PTHR30419">
    <property type="entry name" value="HTH-TYPE TRANSCRIPTIONAL REGULATOR YBHD"/>
    <property type="match status" value="1"/>
</dbReference>
<dbReference type="STRING" id="1317121.ATO11_03870"/>
<gene>
    <name evidence="6" type="ORF">ATO11_03870</name>
</gene>
<dbReference type="EMBL" id="AQQZ01000002">
    <property type="protein sequence ID" value="KNG94557.1"/>
    <property type="molecule type" value="Genomic_DNA"/>
</dbReference>
<sequence length="292" mass="31653">MIDLKDLQCLVTLVQQEHFARAAKKCALSQPAFSMRIRNLEDQLGARIVKRGNRYHGLTAEGELVLDHARAILDRVRTLEEGVRAARGEVVGDLVLGVIPSAAPFAGRVASRLHRQYPGIRLRLETATSFAVQQGVDDGQLDAGFTYVEGTPADIHQIEAVYDEEYALLVGDALAPEGATATWEAAAGLPLVLLNRDMQNRRILDTIFREAGVAPTVIAETAGFSAAMAMVMDGAGATVLPRLFIENLSLRPGVRILPLVDPEIRKPVALIVSRRAQALPVIDALRRAVADQ</sequence>
<dbReference type="Gene3D" id="3.40.190.290">
    <property type="match status" value="1"/>
</dbReference>
<dbReference type="OrthoDB" id="9815174at2"/>
<protein>
    <recommendedName>
        <fullName evidence="5">HTH lysR-type domain-containing protein</fullName>
    </recommendedName>
</protein>
<evidence type="ECO:0000259" key="5">
    <source>
        <dbReference type="PROSITE" id="PS50931"/>
    </source>
</evidence>
<dbReference type="GO" id="GO:0005829">
    <property type="term" value="C:cytosol"/>
    <property type="evidence" value="ECO:0007669"/>
    <property type="project" value="TreeGrafter"/>
</dbReference>
<reference evidence="6 7" key="1">
    <citation type="journal article" date="2015" name="Int. J. Syst. Evol. Microbiol.">
        <title>Aestuariivita atlantica sp. nov., isolated from deep sea sediment of the Atlantic Ocean.</title>
        <authorList>
            <person name="Li G."/>
            <person name="Lai Q."/>
            <person name="Du Y."/>
            <person name="Liu X."/>
            <person name="Sun F."/>
            <person name="Shao Z."/>
        </authorList>
    </citation>
    <scope>NUCLEOTIDE SEQUENCE [LARGE SCALE GENOMIC DNA]</scope>
    <source>
        <strain evidence="6 7">22II-S11-z3</strain>
    </source>
</reference>
<proteinExistence type="inferred from homology"/>
<keyword evidence="3" id="KW-0238">DNA-binding</keyword>
<keyword evidence="4" id="KW-0804">Transcription</keyword>
<dbReference type="PROSITE" id="PS50931">
    <property type="entry name" value="HTH_LYSR"/>
    <property type="match status" value="1"/>
</dbReference>
<dbReference type="Pfam" id="PF00126">
    <property type="entry name" value="HTH_1"/>
    <property type="match status" value="1"/>
</dbReference>
<evidence type="ECO:0000313" key="6">
    <source>
        <dbReference type="EMBL" id="KNG94557.1"/>
    </source>
</evidence>
<dbReference type="PATRIC" id="fig|1317121.7.peg.1142"/>
<evidence type="ECO:0000313" key="7">
    <source>
        <dbReference type="Proteomes" id="UP000036938"/>
    </source>
</evidence>
<feature type="domain" description="HTH lysR-type" evidence="5">
    <location>
        <begin position="2"/>
        <end position="59"/>
    </location>
</feature>
<keyword evidence="2" id="KW-0805">Transcription regulation</keyword>
<keyword evidence="7" id="KW-1185">Reference proteome</keyword>
<dbReference type="CDD" id="cd05466">
    <property type="entry name" value="PBP2_LTTR_substrate"/>
    <property type="match status" value="1"/>
</dbReference>
<evidence type="ECO:0000256" key="4">
    <source>
        <dbReference type="ARBA" id="ARBA00023163"/>
    </source>
</evidence>
<organism evidence="6 7">
    <name type="scientific">Pseudaestuariivita atlantica</name>
    <dbReference type="NCBI Taxonomy" id="1317121"/>
    <lineage>
        <taxon>Bacteria</taxon>
        <taxon>Pseudomonadati</taxon>
        <taxon>Pseudomonadota</taxon>
        <taxon>Alphaproteobacteria</taxon>
        <taxon>Rhodobacterales</taxon>
        <taxon>Paracoccaceae</taxon>
        <taxon>Pseudaestuariivita</taxon>
    </lineage>
</organism>
<dbReference type="RefSeq" id="WP_050529527.1">
    <property type="nucleotide sequence ID" value="NZ_AQQZ01000002.1"/>
</dbReference>
<dbReference type="GO" id="GO:0003700">
    <property type="term" value="F:DNA-binding transcription factor activity"/>
    <property type="evidence" value="ECO:0007669"/>
    <property type="project" value="InterPro"/>
</dbReference>
<dbReference type="SUPFAM" id="SSF46785">
    <property type="entry name" value="Winged helix' DNA-binding domain"/>
    <property type="match status" value="1"/>
</dbReference>
<dbReference type="InterPro" id="IPR005119">
    <property type="entry name" value="LysR_subst-bd"/>
</dbReference>
<dbReference type="InterPro" id="IPR036390">
    <property type="entry name" value="WH_DNA-bd_sf"/>
</dbReference>
<dbReference type="FunFam" id="1.10.10.10:FF:000001">
    <property type="entry name" value="LysR family transcriptional regulator"/>
    <property type="match status" value="1"/>
</dbReference>
<dbReference type="PANTHER" id="PTHR30419:SF31">
    <property type="entry name" value="BLR3139 PROTEIN"/>
    <property type="match status" value="1"/>
</dbReference>